<dbReference type="InterPro" id="IPR036102">
    <property type="entry name" value="OsmC/Ohrsf"/>
</dbReference>
<organism evidence="1 2">
    <name type="scientific">Aeropyrum pernix (strain ATCC 700893 / DSM 11879 / JCM 9820 / NBRC 100138 / K1)</name>
    <dbReference type="NCBI Taxonomy" id="272557"/>
    <lineage>
        <taxon>Archaea</taxon>
        <taxon>Thermoproteota</taxon>
        <taxon>Thermoprotei</taxon>
        <taxon>Desulfurococcales</taxon>
        <taxon>Desulfurococcaceae</taxon>
        <taxon>Aeropyrum</taxon>
    </lineage>
</organism>
<dbReference type="Gene3D" id="3.30.300.20">
    <property type="match status" value="1"/>
</dbReference>
<dbReference type="EnsemblBacteria" id="BAA81223">
    <property type="protein sequence ID" value="BAA81223"/>
    <property type="gene ID" value="APE_2211.1"/>
</dbReference>
<protein>
    <recommendedName>
        <fullName evidence="3">OsmC-like protein</fullName>
    </recommendedName>
</protein>
<dbReference type="InterPro" id="IPR015946">
    <property type="entry name" value="KH_dom-like_a/b"/>
</dbReference>
<accession>Q9Y9S7</accession>
<dbReference type="Proteomes" id="UP000002518">
    <property type="component" value="Chromosome"/>
</dbReference>
<dbReference type="AlphaFoldDB" id="Q9Y9S7"/>
<dbReference type="Pfam" id="PF02566">
    <property type="entry name" value="OsmC"/>
    <property type="match status" value="1"/>
</dbReference>
<dbReference type="EMBL" id="BA000002">
    <property type="protein sequence ID" value="BAA81223.2"/>
    <property type="molecule type" value="Genomic_DNA"/>
</dbReference>
<dbReference type="STRING" id="272557.APE_2211.1"/>
<dbReference type="GeneID" id="1445266"/>
<evidence type="ECO:0000313" key="2">
    <source>
        <dbReference type="Proteomes" id="UP000002518"/>
    </source>
</evidence>
<sequence length="144" mass="15254">MAGSSEKFKIVLKPVTAEAVPSGDAVKVTTGGVQIDVYPEREAGGPERGLTPLGLLAASLASCEVLMSRLVGRMLGYNGFDVRVAVTADVQVAEGLRSLSIRYVFKGVDIDTANLIVSKVKELCPVYNSLVRNGVSVEENVEVE</sequence>
<dbReference type="InterPro" id="IPR003718">
    <property type="entry name" value="OsmC/Ohr_fam"/>
</dbReference>
<dbReference type="RefSeq" id="WP_010866866.1">
    <property type="nucleotide sequence ID" value="NC_000854.2"/>
</dbReference>
<reference evidence="1 2" key="1">
    <citation type="journal article" date="1999" name="DNA Res.">
        <title>Complete genome sequence of an aerobic hyper-thermophilic crenarchaeon, Aeropyrum pernix K1.</title>
        <authorList>
            <person name="Kawarabayasi Y."/>
            <person name="Hino Y."/>
            <person name="Horikawa H."/>
            <person name="Yamazaki S."/>
            <person name="Haikawa Y."/>
            <person name="Jin-no K."/>
            <person name="Takahashi M."/>
            <person name="Sekine M."/>
            <person name="Baba S."/>
            <person name="Ankai A."/>
            <person name="Kosugi H."/>
            <person name="Hosoyama A."/>
            <person name="Fukui S."/>
            <person name="Nagai Y."/>
            <person name="Nishijima K."/>
            <person name="Nakazawa H."/>
            <person name="Takamiya M."/>
            <person name="Masuda S."/>
            <person name="Funahashi T."/>
            <person name="Tanaka T."/>
            <person name="Kudoh Y."/>
            <person name="Yamazaki J."/>
            <person name="Kushida N."/>
            <person name="Oguchi A."/>
            <person name="Aoki K."/>
            <person name="Kubota K."/>
            <person name="Nakamura Y."/>
            <person name="Nomura N."/>
            <person name="Sako Y."/>
            <person name="Kikuchi H."/>
        </authorList>
    </citation>
    <scope>NUCLEOTIDE SEQUENCE [LARGE SCALE GENOMIC DNA]</scope>
    <source>
        <strain evidence="2">ATCC 700893 / DSM 11879 / JCM 9820 / NBRC 100138 / K1</strain>
    </source>
</reference>
<gene>
    <name evidence="1" type="ordered locus">APE_2211.1</name>
</gene>
<evidence type="ECO:0000313" key="1">
    <source>
        <dbReference type="EMBL" id="BAA81223.2"/>
    </source>
</evidence>
<dbReference type="SUPFAM" id="SSF82784">
    <property type="entry name" value="OsmC-like"/>
    <property type="match status" value="1"/>
</dbReference>
<keyword evidence="2" id="KW-1185">Reference proteome</keyword>
<name>Q9Y9S7_AERPE</name>
<proteinExistence type="predicted"/>
<dbReference type="PIR" id="G72529">
    <property type="entry name" value="G72529"/>
</dbReference>
<evidence type="ECO:0008006" key="3">
    <source>
        <dbReference type="Google" id="ProtNLM"/>
    </source>
</evidence>
<dbReference type="KEGG" id="ape:APE_2211.1"/>
<dbReference type="eggNOG" id="arCOG03686">
    <property type="taxonomic scope" value="Archaea"/>
</dbReference>